<dbReference type="RefSeq" id="WP_104005517.1">
    <property type="nucleotide sequence ID" value="NZ_FNVQ01000007.1"/>
</dbReference>
<evidence type="ECO:0000313" key="2">
    <source>
        <dbReference type="Proteomes" id="UP000236745"/>
    </source>
</evidence>
<accession>A0A1H6DKN4</accession>
<name>A0A1H6DKN4_9GAMM</name>
<organism evidence="1 2">
    <name type="scientific">Marinobacterium lutimaris</name>
    <dbReference type="NCBI Taxonomy" id="568106"/>
    <lineage>
        <taxon>Bacteria</taxon>
        <taxon>Pseudomonadati</taxon>
        <taxon>Pseudomonadota</taxon>
        <taxon>Gammaproteobacteria</taxon>
        <taxon>Oceanospirillales</taxon>
        <taxon>Oceanospirillaceae</taxon>
        <taxon>Marinobacterium</taxon>
    </lineage>
</organism>
<reference evidence="1 2" key="1">
    <citation type="submission" date="2016-10" db="EMBL/GenBank/DDBJ databases">
        <authorList>
            <person name="de Groot N.N."/>
        </authorList>
    </citation>
    <scope>NUCLEOTIDE SEQUENCE [LARGE SCALE GENOMIC DNA]</scope>
    <source>
        <strain evidence="1 2">DSM 22012</strain>
    </source>
</reference>
<sequence length="144" mass="15751">MQTEHIQQRIETYTADLPQAVQSSNGARFAMLLSLIASNQEAYTPLRQPVTAEGGFELPESKPLSYPNPNEFYTSEVVGRLNGSVNNCQRGEFAYLVSHVDTQAHIPNQAQSAADNFAQVALMSSGRMMLESIAQSRRSISATA</sequence>
<keyword evidence="2" id="KW-1185">Reference proteome</keyword>
<dbReference type="OrthoDB" id="6088929at2"/>
<dbReference type="Proteomes" id="UP000236745">
    <property type="component" value="Unassembled WGS sequence"/>
</dbReference>
<gene>
    <name evidence="1" type="ORF">SAMN05444390_10752</name>
</gene>
<proteinExistence type="predicted"/>
<dbReference type="EMBL" id="FNVQ01000007">
    <property type="protein sequence ID" value="SEG85852.1"/>
    <property type="molecule type" value="Genomic_DNA"/>
</dbReference>
<protein>
    <submittedName>
        <fullName evidence="1">Uncharacterized protein</fullName>
    </submittedName>
</protein>
<evidence type="ECO:0000313" key="1">
    <source>
        <dbReference type="EMBL" id="SEG85852.1"/>
    </source>
</evidence>
<dbReference type="AlphaFoldDB" id="A0A1H6DKN4"/>